<sequence length="175" mass="18458">MSQSDSVGSTHFDDAGQAHMVDITAKPVTARVAVASSMIRMNPEAAELVRTGTGRKGDVLSVARLAAIGATKWTSTLIPLCHAIPIEGVSVDFQWGPLDESPAIDPADGASETLRCVATVRTTYKTGVEMEAMTAASVATLTVYDMLKSVDRTMVIVETKLESKAGGRSGVFSRQ</sequence>
<protein>
    <recommendedName>
        <fullName evidence="3 7">Cyclic pyranopterin monophosphate synthase</fullName>
        <ecNumber evidence="3 7">4.6.1.17</ecNumber>
    </recommendedName>
    <alternativeName>
        <fullName evidence="7">Molybdenum cofactor biosynthesis protein C</fullName>
    </alternativeName>
</protein>
<dbReference type="SUPFAM" id="SSF55040">
    <property type="entry name" value="Molybdenum cofactor biosynthesis protein C, MoaC"/>
    <property type="match status" value="1"/>
</dbReference>
<dbReference type="GO" id="GO:0006777">
    <property type="term" value="P:Mo-molybdopterin cofactor biosynthetic process"/>
    <property type="evidence" value="ECO:0007669"/>
    <property type="project" value="UniProtKB-UniRule"/>
</dbReference>
<feature type="domain" description="Molybdopterin cofactor biosynthesis C (MoaC)" evidence="8">
    <location>
        <begin position="20"/>
        <end position="167"/>
    </location>
</feature>
<comment type="catalytic activity">
    <reaction evidence="1 7">
        <text>(8S)-3',8-cyclo-7,8-dihydroguanosine 5'-triphosphate = cyclic pyranopterin phosphate + diphosphate</text>
        <dbReference type="Rhea" id="RHEA:49580"/>
        <dbReference type="ChEBI" id="CHEBI:33019"/>
        <dbReference type="ChEBI" id="CHEBI:59648"/>
        <dbReference type="ChEBI" id="CHEBI:131766"/>
        <dbReference type="EC" id="4.6.1.17"/>
    </reaction>
</comment>
<evidence type="ECO:0000256" key="4">
    <source>
        <dbReference type="ARBA" id="ARBA00023150"/>
    </source>
</evidence>
<gene>
    <name evidence="7" type="primary">moaC</name>
    <name evidence="9" type="ORF">FHS27_002978</name>
</gene>
<feature type="binding site" evidence="7">
    <location>
        <begin position="130"/>
        <end position="131"/>
    </location>
    <ligand>
        <name>substrate</name>
    </ligand>
</feature>
<name>A0A7W5H676_9BACT</name>
<dbReference type="RefSeq" id="WP_009096349.1">
    <property type="nucleotide sequence ID" value="NZ_JACHXU010000009.1"/>
</dbReference>
<dbReference type="Pfam" id="PF01967">
    <property type="entry name" value="MoaC"/>
    <property type="match status" value="1"/>
</dbReference>
<evidence type="ECO:0000259" key="8">
    <source>
        <dbReference type="Pfam" id="PF01967"/>
    </source>
</evidence>
<proteinExistence type="inferred from homology"/>
<reference evidence="9 10" key="1">
    <citation type="submission" date="2020-08" db="EMBL/GenBank/DDBJ databases">
        <title>Genomic Encyclopedia of Type Strains, Phase III (KMG-III): the genomes of soil and plant-associated and newly described type strains.</title>
        <authorList>
            <person name="Whitman W."/>
        </authorList>
    </citation>
    <scope>NUCLEOTIDE SEQUENCE [LARGE SCALE GENOMIC DNA]</scope>
    <source>
        <strain evidence="9 10">CECT 8075</strain>
    </source>
</reference>
<keyword evidence="4 7" id="KW-0501">Molybdenum cofactor biosynthesis</keyword>
<dbReference type="Proteomes" id="UP000536179">
    <property type="component" value="Unassembled WGS sequence"/>
</dbReference>
<evidence type="ECO:0000256" key="1">
    <source>
        <dbReference type="ARBA" id="ARBA00001637"/>
    </source>
</evidence>
<comment type="function">
    <text evidence="6 7">Catalyzes the conversion of (8S)-3',8-cyclo-7,8-dihydroguanosine 5'-triphosphate to cyclic pyranopterin monophosphate (cPMP).</text>
</comment>
<comment type="pathway">
    <text evidence="2 7">Cofactor biosynthesis; molybdopterin biosynthesis.</text>
</comment>
<dbReference type="EMBL" id="JACHXU010000009">
    <property type="protein sequence ID" value="MBB3207159.1"/>
    <property type="molecule type" value="Genomic_DNA"/>
</dbReference>
<dbReference type="InterPro" id="IPR002820">
    <property type="entry name" value="Mopterin_CF_biosynth-C_dom"/>
</dbReference>
<dbReference type="InterPro" id="IPR023045">
    <property type="entry name" value="MoaC"/>
</dbReference>
<evidence type="ECO:0000313" key="9">
    <source>
        <dbReference type="EMBL" id="MBB3207159.1"/>
    </source>
</evidence>
<feature type="active site" evidence="7">
    <location>
        <position position="145"/>
    </location>
</feature>
<dbReference type="CDD" id="cd01420">
    <property type="entry name" value="MoaC_PE"/>
    <property type="match status" value="1"/>
</dbReference>
<keyword evidence="10" id="KW-1185">Reference proteome</keyword>
<comment type="caution">
    <text evidence="9">The sequence shown here is derived from an EMBL/GenBank/DDBJ whole genome shotgun (WGS) entry which is preliminary data.</text>
</comment>
<dbReference type="AlphaFoldDB" id="A0A7W5H676"/>
<evidence type="ECO:0000313" key="10">
    <source>
        <dbReference type="Proteomes" id="UP000536179"/>
    </source>
</evidence>
<dbReference type="InterPro" id="IPR036522">
    <property type="entry name" value="MoaC_sf"/>
</dbReference>
<feature type="binding site" evidence="7">
    <location>
        <begin position="80"/>
        <end position="82"/>
    </location>
    <ligand>
        <name>substrate</name>
    </ligand>
</feature>
<evidence type="ECO:0000256" key="5">
    <source>
        <dbReference type="ARBA" id="ARBA00023239"/>
    </source>
</evidence>
<evidence type="ECO:0000256" key="7">
    <source>
        <dbReference type="HAMAP-Rule" id="MF_01224"/>
    </source>
</evidence>
<organism evidence="9 10">
    <name type="scientific">Aporhodopirellula rubra</name>
    <dbReference type="NCBI Taxonomy" id="980271"/>
    <lineage>
        <taxon>Bacteria</taxon>
        <taxon>Pseudomonadati</taxon>
        <taxon>Planctomycetota</taxon>
        <taxon>Planctomycetia</taxon>
        <taxon>Pirellulales</taxon>
        <taxon>Pirellulaceae</taxon>
        <taxon>Aporhodopirellula</taxon>
    </lineage>
</organism>
<comment type="similarity">
    <text evidence="7">Belongs to the MoaC family.</text>
</comment>
<evidence type="ECO:0000256" key="2">
    <source>
        <dbReference type="ARBA" id="ARBA00005046"/>
    </source>
</evidence>
<evidence type="ECO:0000256" key="3">
    <source>
        <dbReference type="ARBA" id="ARBA00012575"/>
    </source>
</evidence>
<accession>A0A7W5H676</accession>
<keyword evidence="5 7" id="KW-0456">Lyase</keyword>
<dbReference type="Gene3D" id="3.30.70.640">
    <property type="entry name" value="Molybdopterin cofactor biosynthesis C (MoaC) domain"/>
    <property type="match status" value="1"/>
</dbReference>
<dbReference type="NCBIfam" id="NF006870">
    <property type="entry name" value="PRK09364.1"/>
    <property type="match status" value="1"/>
</dbReference>
<dbReference type="InterPro" id="IPR047594">
    <property type="entry name" value="MoaC_bact/euk"/>
</dbReference>
<dbReference type="GO" id="GO:0061799">
    <property type="term" value="F:cyclic pyranopterin monophosphate synthase activity"/>
    <property type="evidence" value="ECO:0007669"/>
    <property type="project" value="UniProtKB-UniRule"/>
</dbReference>
<evidence type="ECO:0000256" key="6">
    <source>
        <dbReference type="ARBA" id="ARBA00055087"/>
    </source>
</evidence>
<dbReference type="UniPathway" id="UPA00344"/>
<comment type="subunit">
    <text evidence="7">Homohexamer; trimer of dimers.</text>
</comment>
<dbReference type="HAMAP" id="MF_01224_B">
    <property type="entry name" value="MoaC_B"/>
    <property type="match status" value="1"/>
</dbReference>
<dbReference type="NCBIfam" id="TIGR00581">
    <property type="entry name" value="moaC"/>
    <property type="match status" value="1"/>
</dbReference>
<dbReference type="EC" id="4.6.1.17" evidence="3 7"/>